<evidence type="ECO:0000313" key="3">
    <source>
        <dbReference type="Proteomes" id="UP001341840"/>
    </source>
</evidence>
<dbReference type="EMBL" id="JASCZI010091075">
    <property type="protein sequence ID" value="MED6148821.1"/>
    <property type="molecule type" value="Genomic_DNA"/>
</dbReference>
<keyword evidence="3" id="KW-1185">Reference proteome</keyword>
<sequence length="71" mass="7901">MLTQGTQLKIGARRTSNGSETTSYGKSYSPHKTCTYKRPYRGGIETTIHKPSAALRSPYVQVNTDELKKLP</sequence>
<proteinExistence type="predicted"/>
<dbReference type="Proteomes" id="UP001341840">
    <property type="component" value="Unassembled WGS sequence"/>
</dbReference>
<accession>A0ABU6TJ85</accession>
<name>A0ABU6TJ85_9FABA</name>
<organism evidence="2 3">
    <name type="scientific">Stylosanthes scabra</name>
    <dbReference type="NCBI Taxonomy" id="79078"/>
    <lineage>
        <taxon>Eukaryota</taxon>
        <taxon>Viridiplantae</taxon>
        <taxon>Streptophyta</taxon>
        <taxon>Embryophyta</taxon>
        <taxon>Tracheophyta</taxon>
        <taxon>Spermatophyta</taxon>
        <taxon>Magnoliopsida</taxon>
        <taxon>eudicotyledons</taxon>
        <taxon>Gunneridae</taxon>
        <taxon>Pentapetalae</taxon>
        <taxon>rosids</taxon>
        <taxon>fabids</taxon>
        <taxon>Fabales</taxon>
        <taxon>Fabaceae</taxon>
        <taxon>Papilionoideae</taxon>
        <taxon>50 kb inversion clade</taxon>
        <taxon>dalbergioids sensu lato</taxon>
        <taxon>Dalbergieae</taxon>
        <taxon>Pterocarpus clade</taxon>
        <taxon>Stylosanthes</taxon>
    </lineage>
</organism>
<reference evidence="2 3" key="1">
    <citation type="journal article" date="2023" name="Plants (Basel)">
        <title>Bridging the Gap: Combining Genomics and Transcriptomics Approaches to Understand Stylosanthes scabra, an Orphan Legume from the Brazilian Caatinga.</title>
        <authorList>
            <person name="Ferreira-Neto J.R.C."/>
            <person name="da Silva M.D."/>
            <person name="Binneck E."/>
            <person name="de Melo N.F."/>
            <person name="da Silva R.H."/>
            <person name="de Melo A.L.T.M."/>
            <person name="Pandolfi V."/>
            <person name="Bustamante F.O."/>
            <person name="Brasileiro-Vidal A.C."/>
            <person name="Benko-Iseppon A.M."/>
        </authorList>
    </citation>
    <scope>NUCLEOTIDE SEQUENCE [LARGE SCALE GENOMIC DNA]</scope>
    <source>
        <tissue evidence="2">Leaves</tissue>
    </source>
</reference>
<feature type="compositionally biased region" description="Polar residues" evidence="1">
    <location>
        <begin position="14"/>
        <end position="32"/>
    </location>
</feature>
<feature type="region of interest" description="Disordered" evidence="1">
    <location>
        <begin position="1"/>
        <end position="32"/>
    </location>
</feature>
<comment type="caution">
    <text evidence="2">The sequence shown here is derived from an EMBL/GenBank/DDBJ whole genome shotgun (WGS) entry which is preliminary data.</text>
</comment>
<evidence type="ECO:0000313" key="2">
    <source>
        <dbReference type="EMBL" id="MED6148821.1"/>
    </source>
</evidence>
<protein>
    <submittedName>
        <fullName evidence="2">Uncharacterized protein</fullName>
    </submittedName>
</protein>
<evidence type="ECO:0000256" key="1">
    <source>
        <dbReference type="SAM" id="MobiDB-lite"/>
    </source>
</evidence>
<gene>
    <name evidence="2" type="ORF">PIB30_056592</name>
</gene>